<proteinExistence type="predicted"/>
<comment type="caution">
    <text evidence="2">The sequence shown here is derived from an EMBL/GenBank/DDBJ whole genome shotgun (WGS) entry which is preliminary data.</text>
</comment>
<evidence type="ECO:0000313" key="2">
    <source>
        <dbReference type="EMBL" id="CCA72735.1"/>
    </source>
</evidence>
<organism evidence="2 3">
    <name type="scientific">Serendipita indica (strain DSM 11827)</name>
    <name type="common">Root endophyte fungus</name>
    <name type="synonym">Piriformospora indica</name>
    <dbReference type="NCBI Taxonomy" id="1109443"/>
    <lineage>
        <taxon>Eukaryota</taxon>
        <taxon>Fungi</taxon>
        <taxon>Dikarya</taxon>
        <taxon>Basidiomycota</taxon>
        <taxon>Agaricomycotina</taxon>
        <taxon>Agaricomycetes</taxon>
        <taxon>Sebacinales</taxon>
        <taxon>Serendipitaceae</taxon>
        <taxon>Serendipita</taxon>
    </lineage>
</organism>
<dbReference type="OrthoDB" id="2013972at2759"/>
<evidence type="ECO:0000313" key="3">
    <source>
        <dbReference type="Proteomes" id="UP000007148"/>
    </source>
</evidence>
<sequence>MAERYPHVHVLGIDIKPQHRSNVPSNYLSEICDVNDGLEKFYGQFDLVHTRFTAGVFSDPQAALIEMERCLKPGGLLIIISASFLISEDRKTMYPLYTQANPQGSWFQRSAIGGFPGVKKLGVDPRLLEREIDKGLWNHELLDPSSCTAALITPPIGPWATSLNPAEAARLKKVGEYWRNNILIVHHHWERVYEASGRSRAEWELTVKNVDEGAEGRMFWEMLINLQNFASLVIMGQ</sequence>
<name>G4TN44_SERID</name>
<dbReference type="SUPFAM" id="SSF53335">
    <property type="entry name" value="S-adenosyl-L-methionine-dependent methyltransferases"/>
    <property type="match status" value="1"/>
</dbReference>
<dbReference type="Gene3D" id="3.40.50.150">
    <property type="entry name" value="Vaccinia Virus protein VP39"/>
    <property type="match status" value="1"/>
</dbReference>
<feature type="domain" description="Methyltransferase type 11" evidence="1">
    <location>
        <begin position="8"/>
        <end position="79"/>
    </location>
</feature>
<dbReference type="AlphaFoldDB" id="G4TN44"/>
<reference evidence="2 3" key="1">
    <citation type="journal article" date="2011" name="PLoS Pathog.">
        <title>Endophytic Life Strategies Decoded by Genome and Transcriptome Analyses of the Mutualistic Root Symbiont Piriformospora indica.</title>
        <authorList>
            <person name="Zuccaro A."/>
            <person name="Lahrmann U."/>
            <person name="Guldener U."/>
            <person name="Langen G."/>
            <person name="Pfiffi S."/>
            <person name="Biedenkopf D."/>
            <person name="Wong P."/>
            <person name="Samans B."/>
            <person name="Grimm C."/>
            <person name="Basiewicz M."/>
            <person name="Murat C."/>
            <person name="Martin F."/>
            <person name="Kogel K.H."/>
        </authorList>
    </citation>
    <scope>NUCLEOTIDE SEQUENCE [LARGE SCALE GENOMIC DNA]</scope>
    <source>
        <strain evidence="2 3">DSM 11827</strain>
    </source>
</reference>
<protein>
    <recommendedName>
        <fullName evidence="1">Methyltransferase type 11 domain-containing protein</fullName>
    </recommendedName>
</protein>
<dbReference type="HOGENOM" id="CLU_1171020_0_0_1"/>
<dbReference type="InterPro" id="IPR013216">
    <property type="entry name" value="Methyltransf_11"/>
</dbReference>
<accession>G4TN44</accession>
<evidence type="ECO:0000259" key="1">
    <source>
        <dbReference type="Pfam" id="PF08241"/>
    </source>
</evidence>
<dbReference type="Pfam" id="PF08241">
    <property type="entry name" value="Methyltransf_11"/>
    <property type="match status" value="1"/>
</dbReference>
<dbReference type="GO" id="GO:0008757">
    <property type="term" value="F:S-adenosylmethionine-dependent methyltransferase activity"/>
    <property type="evidence" value="ECO:0007669"/>
    <property type="project" value="InterPro"/>
</dbReference>
<dbReference type="CDD" id="cd02440">
    <property type="entry name" value="AdoMet_MTases"/>
    <property type="match status" value="1"/>
</dbReference>
<gene>
    <name evidence="2" type="ORF">PIIN_06673</name>
</gene>
<keyword evidence="3" id="KW-1185">Reference proteome</keyword>
<dbReference type="InterPro" id="IPR029063">
    <property type="entry name" value="SAM-dependent_MTases_sf"/>
</dbReference>
<dbReference type="InParanoid" id="G4TN44"/>
<dbReference type="Proteomes" id="UP000007148">
    <property type="component" value="Unassembled WGS sequence"/>
</dbReference>
<dbReference type="EMBL" id="CAFZ01000180">
    <property type="protein sequence ID" value="CCA72735.1"/>
    <property type="molecule type" value="Genomic_DNA"/>
</dbReference>